<dbReference type="EMBL" id="MCFK01006681">
    <property type="protein sequence ID" value="RKF58587.1"/>
    <property type="molecule type" value="Genomic_DNA"/>
</dbReference>
<feature type="signal peptide" evidence="10">
    <location>
        <begin position="1"/>
        <end position="19"/>
    </location>
</feature>
<keyword evidence="2 7" id="KW-0645">Protease</keyword>
<evidence type="ECO:0000256" key="1">
    <source>
        <dbReference type="ARBA" id="ARBA00007447"/>
    </source>
</evidence>
<feature type="active site" evidence="6">
    <location>
        <position position="308"/>
    </location>
</feature>
<protein>
    <submittedName>
        <fullName evidence="12">Putative aspartic-type endopeptidase opsB</fullName>
    </submittedName>
</protein>
<feature type="region of interest" description="Disordered" evidence="8">
    <location>
        <begin position="462"/>
        <end position="501"/>
    </location>
</feature>
<evidence type="ECO:0000256" key="8">
    <source>
        <dbReference type="SAM" id="MobiDB-lite"/>
    </source>
</evidence>
<evidence type="ECO:0000256" key="3">
    <source>
        <dbReference type="ARBA" id="ARBA00022729"/>
    </source>
</evidence>
<evidence type="ECO:0000256" key="7">
    <source>
        <dbReference type="RuleBase" id="RU000454"/>
    </source>
</evidence>
<proteinExistence type="inferred from homology"/>
<evidence type="ECO:0000256" key="2">
    <source>
        <dbReference type="ARBA" id="ARBA00022670"/>
    </source>
</evidence>
<comment type="caution">
    <text evidence="12">The sequence shown here is derived from an EMBL/GenBank/DDBJ whole genome shotgun (WGS) entry which is preliminary data.</text>
</comment>
<comment type="similarity">
    <text evidence="1 7">Belongs to the peptidase A1 family.</text>
</comment>
<evidence type="ECO:0000256" key="5">
    <source>
        <dbReference type="ARBA" id="ARBA00022801"/>
    </source>
</evidence>
<keyword evidence="9" id="KW-0472">Membrane</keyword>
<evidence type="ECO:0000256" key="10">
    <source>
        <dbReference type="SAM" id="SignalP"/>
    </source>
</evidence>
<organism evidence="12 13">
    <name type="scientific">Erysiphe neolycopersici</name>
    <dbReference type="NCBI Taxonomy" id="212602"/>
    <lineage>
        <taxon>Eukaryota</taxon>
        <taxon>Fungi</taxon>
        <taxon>Dikarya</taxon>
        <taxon>Ascomycota</taxon>
        <taxon>Pezizomycotina</taxon>
        <taxon>Leotiomycetes</taxon>
        <taxon>Erysiphales</taxon>
        <taxon>Erysiphaceae</taxon>
        <taxon>Erysiphe</taxon>
    </lineage>
</organism>
<evidence type="ECO:0000256" key="6">
    <source>
        <dbReference type="PIRSR" id="PIRSR601461-1"/>
    </source>
</evidence>
<dbReference type="GO" id="GO:0004190">
    <property type="term" value="F:aspartic-type endopeptidase activity"/>
    <property type="evidence" value="ECO:0007669"/>
    <property type="project" value="UniProtKB-KW"/>
</dbReference>
<dbReference type="CDD" id="cd05474">
    <property type="entry name" value="SAP_like"/>
    <property type="match status" value="1"/>
</dbReference>
<keyword evidence="3 10" id="KW-0732">Signal</keyword>
<dbReference type="PROSITE" id="PS51767">
    <property type="entry name" value="PEPTIDASE_A1"/>
    <property type="match status" value="1"/>
</dbReference>
<keyword evidence="4 7" id="KW-0064">Aspartyl protease</keyword>
<dbReference type="AlphaFoldDB" id="A0A420HMC9"/>
<dbReference type="PANTHER" id="PTHR47966">
    <property type="entry name" value="BETA-SITE APP-CLEAVING ENZYME, ISOFORM A-RELATED"/>
    <property type="match status" value="1"/>
</dbReference>
<gene>
    <name evidence="12" type="ORF">OnM2_066008</name>
</gene>
<keyword evidence="9" id="KW-1133">Transmembrane helix</keyword>
<feature type="active site" evidence="6">
    <location>
        <position position="84"/>
    </location>
</feature>
<evidence type="ECO:0000313" key="13">
    <source>
        <dbReference type="Proteomes" id="UP000286134"/>
    </source>
</evidence>
<dbReference type="GO" id="GO:0006508">
    <property type="term" value="P:proteolysis"/>
    <property type="evidence" value="ECO:0007669"/>
    <property type="project" value="UniProtKB-KW"/>
</dbReference>
<name>A0A420HMC9_9PEZI</name>
<feature type="transmembrane region" description="Helical" evidence="9">
    <location>
        <begin position="522"/>
        <end position="544"/>
    </location>
</feature>
<feature type="domain" description="Peptidase A1" evidence="11">
    <location>
        <begin position="66"/>
        <end position="428"/>
    </location>
</feature>
<dbReference type="PRINTS" id="PR00792">
    <property type="entry name" value="PEPSIN"/>
</dbReference>
<dbReference type="InterPro" id="IPR001461">
    <property type="entry name" value="Aspartic_peptidase_A1"/>
</dbReference>
<accession>A0A420HMC9</accession>
<sequence>MNLLFLLKVCLLVSSLCDASSVTISIQRNVAVRNAQLQKRAAHNIYSKRGDSVVAPLSNSLMQGLYYANVTVGTPTQRLALQIDTGSSDTWVPSSSAALCQNPKLGGCPDGSFSATQSTSFSLIGQGDFNISYVDNTGAVGDYFQDSFGIGDSTLSNFEMGLALQTTIGIGIMGIGYNTSEANTNTDSGGNGTIYQNLPYALVSQGQTKSPAYSLWLNDLGKYLYLYISYLSKANNYIYKESSTGSILFGAVDTDKYMGNLMTIKVYPISRDYGITSFTVALTSVSASSKSGSDQLTPPSFAVPAILDSGTTITLLPDDIAALIFEELGATPEDQLGAVLVPCDLAQNTGTISYGFGGPDGPIIKVAVSDLVLPLTDNKGRSPKYKNGQTACQLGIEPAGSLPVLLGDTFLRSAYVVYDLINNQVALAETKFNATKSNVVPFSSFGASIPDSKTVNNEIQVSPTASSVPNVGDPPNPSETGSLQVEPSPSPTQLNARPGFLSINNSKNDKKSLAPAGLEPPAWPWFVVTCLSLALISVGSVFALL</sequence>
<dbReference type="SUPFAM" id="SSF50630">
    <property type="entry name" value="Acid proteases"/>
    <property type="match status" value="1"/>
</dbReference>
<evidence type="ECO:0000256" key="9">
    <source>
        <dbReference type="SAM" id="Phobius"/>
    </source>
</evidence>
<dbReference type="Pfam" id="PF00026">
    <property type="entry name" value="Asp"/>
    <property type="match status" value="1"/>
</dbReference>
<keyword evidence="13" id="KW-1185">Reference proteome</keyword>
<dbReference type="InterPro" id="IPR021109">
    <property type="entry name" value="Peptidase_aspartic_dom_sf"/>
</dbReference>
<keyword evidence="5 7" id="KW-0378">Hydrolase</keyword>
<dbReference type="Gene3D" id="2.40.70.10">
    <property type="entry name" value="Acid Proteases"/>
    <property type="match status" value="2"/>
</dbReference>
<dbReference type="OrthoDB" id="771136at2759"/>
<keyword evidence="9" id="KW-0812">Transmembrane</keyword>
<dbReference type="InterPro" id="IPR033121">
    <property type="entry name" value="PEPTIDASE_A1"/>
</dbReference>
<dbReference type="PROSITE" id="PS00141">
    <property type="entry name" value="ASP_PROTEASE"/>
    <property type="match status" value="1"/>
</dbReference>
<evidence type="ECO:0000256" key="4">
    <source>
        <dbReference type="ARBA" id="ARBA00022750"/>
    </source>
</evidence>
<evidence type="ECO:0000259" key="11">
    <source>
        <dbReference type="PROSITE" id="PS51767"/>
    </source>
</evidence>
<feature type="chain" id="PRO_5019226755" evidence="10">
    <location>
        <begin position="20"/>
        <end position="545"/>
    </location>
</feature>
<evidence type="ECO:0000313" key="12">
    <source>
        <dbReference type="EMBL" id="RKF58587.1"/>
    </source>
</evidence>
<dbReference type="Proteomes" id="UP000286134">
    <property type="component" value="Unassembled WGS sequence"/>
</dbReference>
<dbReference type="InterPro" id="IPR001969">
    <property type="entry name" value="Aspartic_peptidase_AS"/>
</dbReference>
<dbReference type="STRING" id="212602.A0A420HMC9"/>
<feature type="compositionally biased region" description="Polar residues" evidence="8">
    <location>
        <begin position="478"/>
        <end position="495"/>
    </location>
</feature>
<reference evidence="12 13" key="1">
    <citation type="journal article" date="2018" name="BMC Genomics">
        <title>Comparative genome analyses reveal sequence features reflecting distinct modes of host-adaptation between dicot and monocot powdery mildew.</title>
        <authorList>
            <person name="Wu Y."/>
            <person name="Ma X."/>
            <person name="Pan Z."/>
            <person name="Kale S.D."/>
            <person name="Song Y."/>
            <person name="King H."/>
            <person name="Zhang Q."/>
            <person name="Presley C."/>
            <person name="Deng X."/>
            <person name="Wei C.I."/>
            <person name="Xiao S."/>
        </authorList>
    </citation>
    <scope>NUCLEOTIDE SEQUENCE [LARGE SCALE GENOMIC DNA]</scope>
    <source>
        <strain evidence="12">UMSG2</strain>
    </source>
</reference>
<dbReference type="InterPro" id="IPR033876">
    <property type="entry name" value="SAP-like"/>
</dbReference>
<dbReference type="PANTHER" id="PTHR47966:SF65">
    <property type="entry name" value="ASPARTIC-TYPE ENDOPEPTIDASE"/>
    <property type="match status" value="1"/>
</dbReference>